<dbReference type="Proteomes" id="UP001516400">
    <property type="component" value="Unassembled WGS sequence"/>
</dbReference>
<feature type="signal peptide" evidence="2">
    <location>
        <begin position="1"/>
        <end position="20"/>
    </location>
</feature>
<feature type="compositionally biased region" description="Low complexity" evidence="1">
    <location>
        <begin position="123"/>
        <end position="132"/>
    </location>
</feature>
<dbReference type="EMBL" id="JABFTP020000186">
    <property type="protein sequence ID" value="KAL3290175.1"/>
    <property type="molecule type" value="Genomic_DNA"/>
</dbReference>
<keyword evidence="4" id="KW-1185">Reference proteome</keyword>
<feature type="chain" id="PRO_5044853016" evidence="2">
    <location>
        <begin position="21"/>
        <end position="212"/>
    </location>
</feature>
<organism evidence="3 4">
    <name type="scientific">Cryptolaemus montrouzieri</name>
    <dbReference type="NCBI Taxonomy" id="559131"/>
    <lineage>
        <taxon>Eukaryota</taxon>
        <taxon>Metazoa</taxon>
        <taxon>Ecdysozoa</taxon>
        <taxon>Arthropoda</taxon>
        <taxon>Hexapoda</taxon>
        <taxon>Insecta</taxon>
        <taxon>Pterygota</taxon>
        <taxon>Neoptera</taxon>
        <taxon>Endopterygota</taxon>
        <taxon>Coleoptera</taxon>
        <taxon>Polyphaga</taxon>
        <taxon>Cucujiformia</taxon>
        <taxon>Coccinelloidea</taxon>
        <taxon>Coccinellidae</taxon>
        <taxon>Scymninae</taxon>
        <taxon>Scymnini</taxon>
        <taxon>Cryptolaemus</taxon>
    </lineage>
</organism>
<name>A0ABD2PGV7_9CUCU</name>
<feature type="compositionally biased region" description="Basic residues" evidence="1">
    <location>
        <begin position="155"/>
        <end position="171"/>
    </location>
</feature>
<dbReference type="AlphaFoldDB" id="A0ABD2PGV7"/>
<evidence type="ECO:0000313" key="3">
    <source>
        <dbReference type="EMBL" id="KAL3290175.1"/>
    </source>
</evidence>
<accession>A0ABD2PGV7</accession>
<keyword evidence="2" id="KW-0732">Signal</keyword>
<gene>
    <name evidence="3" type="ORF">HHI36_023536</name>
</gene>
<sequence length="212" mass="24607">MCNSFLVLLVINFFQVYGTAIPLPQHVIYKRSPQQIDIQSIRQKQISPDITVVDVVVNEPTRGRYPNHNGFNQPLYQPGGYPMYQNIPNRRKPQIQIIEVDDPNFIRNLEQQNRPGFGNGQFIPPRQNIPNRIPDRPRVDFPIQENPEARPTPPRNRKPHRGHHKRPKPNKNRSDEDSDEEKYVFDAGEDALAGHTENKFPVIPLNKSDIRK</sequence>
<protein>
    <submittedName>
        <fullName evidence="3">Uncharacterized protein</fullName>
    </submittedName>
</protein>
<evidence type="ECO:0000256" key="1">
    <source>
        <dbReference type="SAM" id="MobiDB-lite"/>
    </source>
</evidence>
<reference evidence="3 4" key="1">
    <citation type="journal article" date="2021" name="BMC Biol.">
        <title>Horizontally acquired antibacterial genes associated with adaptive radiation of ladybird beetles.</title>
        <authorList>
            <person name="Li H.S."/>
            <person name="Tang X.F."/>
            <person name="Huang Y.H."/>
            <person name="Xu Z.Y."/>
            <person name="Chen M.L."/>
            <person name="Du X.Y."/>
            <person name="Qiu B.Y."/>
            <person name="Chen P.T."/>
            <person name="Zhang W."/>
            <person name="Slipinski A."/>
            <person name="Escalona H.E."/>
            <person name="Waterhouse R.M."/>
            <person name="Zwick A."/>
            <person name="Pang H."/>
        </authorList>
    </citation>
    <scope>NUCLEOTIDE SEQUENCE [LARGE SCALE GENOMIC DNA]</scope>
    <source>
        <strain evidence="3">SYSU2018</strain>
    </source>
</reference>
<feature type="region of interest" description="Disordered" evidence="1">
    <location>
        <begin position="109"/>
        <end position="212"/>
    </location>
</feature>
<evidence type="ECO:0000256" key="2">
    <source>
        <dbReference type="SAM" id="SignalP"/>
    </source>
</evidence>
<proteinExistence type="predicted"/>
<comment type="caution">
    <text evidence="3">The sequence shown here is derived from an EMBL/GenBank/DDBJ whole genome shotgun (WGS) entry which is preliminary data.</text>
</comment>
<evidence type="ECO:0000313" key="4">
    <source>
        <dbReference type="Proteomes" id="UP001516400"/>
    </source>
</evidence>